<feature type="transmembrane region" description="Helical" evidence="1">
    <location>
        <begin position="383"/>
        <end position="400"/>
    </location>
</feature>
<gene>
    <name evidence="3" type="ORF">KOR34_23770</name>
</gene>
<dbReference type="PANTHER" id="PTHR31061">
    <property type="entry name" value="LD22376P"/>
    <property type="match status" value="1"/>
</dbReference>
<feature type="transmembrane region" description="Helical" evidence="1">
    <location>
        <begin position="20"/>
        <end position="41"/>
    </location>
</feature>
<evidence type="ECO:0000313" key="3">
    <source>
        <dbReference type="EMBL" id="TWT37427.1"/>
    </source>
</evidence>
<dbReference type="PANTHER" id="PTHR31061:SF24">
    <property type="entry name" value="LD22376P"/>
    <property type="match status" value="1"/>
</dbReference>
<keyword evidence="4" id="KW-1185">Reference proteome</keyword>
<protein>
    <recommendedName>
        <fullName evidence="2">Heparan-alpha-glucosaminide N-acetyltransferase catalytic domain-containing protein</fullName>
    </recommendedName>
</protein>
<dbReference type="OrthoDB" id="9766391at2"/>
<feature type="domain" description="Heparan-alpha-glucosaminide N-acetyltransferase catalytic" evidence="2">
    <location>
        <begin position="10"/>
        <end position="179"/>
    </location>
</feature>
<keyword evidence="1" id="KW-1133">Transmembrane helix</keyword>
<dbReference type="RefSeq" id="WP_146564764.1">
    <property type="nucleotide sequence ID" value="NZ_SIHJ01000001.1"/>
</dbReference>
<proteinExistence type="predicted"/>
<feature type="transmembrane region" description="Helical" evidence="1">
    <location>
        <begin position="156"/>
        <end position="177"/>
    </location>
</feature>
<feature type="transmembrane region" description="Helical" evidence="1">
    <location>
        <begin position="189"/>
        <end position="207"/>
    </location>
</feature>
<comment type="caution">
    <text evidence="3">The sequence shown here is derived from an EMBL/GenBank/DDBJ whole genome shotgun (WGS) entry which is preliminary data.</text>
</comment>
<feature type="transmembrane region" description="Helical" evidence="1">
    <location>
        <begin position="129"/>
        <end position="149"/>
    </location>
</feature>
<dbReference type="EMBL" id="SIHJ01000001">
    <property type="protein sequence ID" value="TWT37427.1"/>
    <property type="molecule type" value="Genomic_DNA"/>
</dbReference>
<evidence type="ECO:0000313" key="4">
    <source>
        <dbReference type="Proteomes" id="UP000316714"/>
    </source>
</evidence>
<name>A0A5C5VHH4_9BACT</name>
<feature type="transmembrane region" description="Helical" evidence="1">
    <location>
        <begin position="348"/>
        <end position="368"/>
    </location>
</feature>
<evidence type="ECO:0000259" key="2">
    <source>
        <dbReference type="Pfam" id="PF07786"/>
    </source>
</evidence>
<feature type="transmembrane region" description="Helical" evidence="1">
    <location>
        <begin position="90"/>
        <end position="109"/>
    </location>
</feature>
<organism evidence="3 4">
    <name type="scientific">Posidoniimonas corsicana</name>
    <dbReference type="NCBI Taxonomy" id="1938618"/>
    <lineage>
        <taxon>Bacteria</taxon>
        <taxon>Pseudomonadati</taxon>
        <taxon>Planctomycetota</taxon>
        <taxon>Planctomycetia</taxon>
        <taxon>Pirellulales</taxon>
        <taxon>Lacipirellulaceae</taxon>
        <taxon>Posidoniimonas</taxon>
    </lineage>
</organism>
<reference evidence="3 4" key="1">
    <citation type="submission" date="2019-02" db="EMBL/GenBank/DDBJ databases">
        <title>Deep-cultivation of Planctomycetes and their phenomic and genomic characterization uncovers novel biology.</title>
        <authorList>
            <person name="Wiegand S."/>
            <person name="Jogler M."/>
            <person name="Boedeker C."/>
            <person name="Pinto D."/>
            <person name="Vollmers J."/>
            <person name="Rivas-Marin E."/>
            <person name="Kohn T."/>
            <person name="Peeters S.H."/>
            <person name="Heuer A."/>
            <person name="Rast P."/>
            <person name="Oberbeckmann S."/>
            <person name="Bunk B."/>
            <person name="Jeske O."/>
            <person name="Meyerdierks A."/>
            <person name="Storesund J.E."/>
            <person name="Kallscheuer N."/>
            <person name="Luecker S."/>
            <person name="Lage O.M."/>
            <person name="Pohl T."/>
            <person name="Merkel B.J."/>
            <person name="Hornburger P."/>
            <person name="Mueller R.-W."/>
            <person name="Bruemmer F."/>
            <person name="Labrenz M."/>
            <person name="Spormann A.M."/>
            <person name="Op Den Camp H."/>
            <person name="Overmann J."/>
            <person name="Amann R."/>
            <person name="Jetten M.S.M."/>
            <person name="Mascher T."/>
            <person name="Medema M.H."/>
            <person name="Devos D.P."/>
            <person name="Kaster A.-K."/>
            <person name="Ovreas L."/>
            <person name="Rohde M."/>
            <person name="Galperin M.Y."/>
            <person name="Jogler C."/>
        </authorList>
    </citation>
    <scope>NUCLEOTIDE SEQUENCE [LARGE SCALE GENOMIC DNA]</scope>
    <source>
        <strain evidence="3 4">KOR34</strain>
    </source>
</reference>
<accession>A0A5C5VHH4</accession>
<sequence length="412" mass="45383">MSTDEPAQKRIASLDQFRGYTVLAMFLVNFLGSFEACHWLLRHHNVFCSFADTIMPQFLFAVGFAFRLSFERRIESRGAPAAYARMVRRLLGLVLVSLVVYSAGSRAETWDQLSTMGAWEAVRGPLKSTWFQTLTHIAVTSLWVLPVVRAGVGWRIAFLLGSAAIHVVASHAFYFHWVNNGAPNGIDGGPLGFLTWAVPMIVGTLAYDAVAQPEGRRPLASMLLWSALLMAAGYALSCGTRFYDAPSATQPAATKLASQPVIPTPAQVATAREKVASGQVLQLLAEPPFVPPPHPDGDIGKSHQLRAWNYWMMSQRSGTLSYQVFAAGFSLAVFLLFYVGCDLYGWRIGVLSTFGANALAAYVLHMMVDHSVKSFMPRDAPEWYMWGGCAVFIGVTYLLVRSLELRGIYLKL</sequence>
<dbReference type="AlphaFoldDB" id="A0A5C5VHH4"/>
<feature type="transmembrane region" description="Helical" evidence="1">
    <location>
        <begin position="53"/>
        <end position="70"/>
    </location>
</feature>
<evidence type="ECO:0000256" key="1">
    <source>
        <dbReference type="SAM" id="Phobius"/>
    </source>
</evidence>
<dbReference type="InterPro" id="IPR012429">
    <property type="entry name" value="HGSNAT_cat"/>
</dbReference>
<dbReference type="Pfam" id="PF07786">
    <property type="entry name" value="HGSNAT_cat"/>
    <property type="match status" value="1"/>
</dbReference>
<keyword evidence="1" id="KW-0472">Membrane</keyword>
<feature type="transmembrane region" description="Helical" evidence="1">
    <location>
        <begin position="320"/>
        <end position="341"/>
    </location>
</feature>
<feature type="transmembrane region" description="Helical" evidence="1">
    <location>
        <begin position="219"/>
        <end position="237"/>
    </location>
</feature>
<dbReference type="Proteomes" id="UP000316714">
    <property type="component" value="Unassembled WGS sequence"/>
</dbReference>
<keyword evidence="1" id="KW-0812">Transmembrane</keyword>